<dbReference type="SMART" id="SM00032">
    <property type="entry name" value="CCP"/>
    <property type="match status" value="7"/>
</dbReference>
<gene>
    <name evidence="8" type="ORF">EWB00_008777</name>
</gene>
<dbReference type="OrthoDB" id="9991441at2759"/>
<dbReference type="Proteomes" id="UP000311919">
    <property type="component" value="Unassembled WGS sequence"/>
</dbReference>
<dbReference type="PANTHER" id="PTHR19325">
    <property type="entry name" value="COMPLEMENT COMPONENT-RELATED SUSHI DOMAIN-CONTAINING"/>
    <property type="match status" value="1"/>
</dbReference>
<evidence type="ECO:0000256" key="3">
    <source>
        <dbReference type="ARBA" id="ARBA00023157"/>
    </source>
</evidence>
<dbReference type="InterPro" id="IPR035976">
    <property type="entry name" value="Sushi/SCR/CCP_sf"/>
</dbReference>
<sequence length="662" mass="75041">MNFNFTYSLLFNIQYLFIIFCYLCMYYTLIIGMNRCNLKHVNKFDSINCPTKSCNQHIDCWVSYGPSQRCVCDPIKCGSVCLPENAKCPEPSPLLNGHVAYNDTDVGDIVEYSCKSGLTVRGQRRRHCLATLNWSGIAPTCSNQTETCFSPPAILNTRIIQMEQNVSDKLRDDYRSGEKVTIQCLPGYSDAEKQFTEALCIGTEWHYTELKCERVSCGFIKEPTYGYIEYKYDQRFQAEAIISCSDGYKIYCDTGLLSLENGLGCKRICLENGSWSGEEVLCKAITCSEPQIILNGEHMISSLKVNGTHTTKCNEGYELYGSSNRICQINGKWSGEEPYCKKRDCGPPPQIQNGEVSFTTTTYGSKGRVVCEADTTLSVENDEVECSVIESLTLWKPQPFPECHRHCYLFTVEHGDVYLIHRNHNGEKHIIQITTEEFGIGDTAMHPMNPLSNRVILPGGKVRHGSELNVTCQVGYALIKPNHPITTCQNGVWSIRSKCVPAPCRRRPPSYPGSRVRFYSLKHNSLARYEPFPGYRIQTTPDDLHQINKVNGNEVRKGTLRCLYGEWVGAPLKFEPMYCPYIDIKEPLKVKISIDGKLFDLHNLTIPLKQDTIFIFSCPNDYYLDGPKYIVCHLGYWSPKPTTTCQQTPPMSTLQRWLFSSG</sequence>
<evidence type="ECO:0000256" key="4">
    <source>
        <dbReference type="ARBA" id="ARBA00023180"/>
    </source>
</evidence>
<feature type="domain" description="Sushi" evidence="7">
    <location>
        <begin position="146"/>
        <end position="214"/>
    </location>
</feature>
<evidence type="ECO:0000256" key="5">
    <source>
        <dbReference type="PROSITE-ProRule" id="PRU00302"/>
    </source>
</evidence>
<dbReference type="CDD" id="cd00033">
    <property type="entry name" value="CCP"/>
    <property type="match status" value="2"/>
</dbReference>
<dbReference type="Pfam" id="PF00084">
    <property type="entry name" value="Sushi"/>
    <property type="match status" value="4"/>
</dbReference>
<dbReference type="SUPFAM" id="SSF57535">
    <property type="entry name" value="Complement control module/SCR domain"/>
    <property type="match status" value="7"/>
</dbReference>
<keyword evidence="9" id="KW-1185">Reference proteome</keyword>
<keyword evidence="6" id="KW-0812">Transmembrane</keyword>
<feature type="disulfide bond" evidence="5">
    <location>
        <begin position="313"/>
        <end position="340"/>
    </location>
</feature>
<evidence type="ECO:0000313" key="9">
    <source>
        <dbReference type="Proteomes" id="UP000311919"/>
    </source>
</evidence>
<proteinExistence type="predicted"/>
<dbReference type="PROSITE" id="PS50923">
    <property type="entry name" value="SUSHI"/>
    <property type="match status" value="4"/>
</dbReference>
<feature type="domain" description="Sushi" evidence="7">
    <location>
        <begin position="86"/>
        <end position="143"/>
    </location>
</feature>
<protein>
    <submittedName>
        <fullName evidence="8">Protein lev-9 isoform 2</fullName>
    </submittedName>
</protein>
<keyword evidence="4" id="KW-0325">Glycoprotein</keyword>
<dbReference type="STRING" id="6182.A0A4Z2CPK7"/>
<comment type="caution">
    <text evidence="8">The sequence shown here is derived from an EMBL/GenBank/DDBJ whole genome shotgun (WGS) entry which is preliminary data.</text>
</comment>
<reference evidence="8 9" key="1">
    <citation type="submission" date="2019-03" db="EMBL/GenBank/DDBJ databases">
        <title>An improved genome assembly of the fluke Schistosoma japonicum.</title>
        <authorList>
            <person name="Hu W."/>
            <person name="Luo F."/>
            <person name="Yin M."/>
            <person name="Mo X."/>
            <person name="Sun C."/>
            <person name="Wu Q."/>
            <person name="Zhu B."/>
            <person name="Xiang M."/>
            <person name="Wang J."/>
            <person name="Wang Y."/>
            <person name="Zhang T."/>
            <person name="Xu B."/>
            <person name="Zheng H."/>
            <person name="Feng Z."/>
        </authorList>
    </citation>
    <scope>NUCLEOTIDE SEQUENCE [LARGE SCALE GENOMIC DNA]</scope>
    <source>
        <strain evidence="8">HuSjv2</strain>
        <tissue evidence="8">Worms</tissue>
    </source>
</reference>
<dbReference type="AlphaFoldDB" id="A0A4Z2CPK7"/>
<feature type="disulfide bond" evidence="5">
    <location>
        <begin position="114"/>
        <end position="141"/>
    </location>
</feature>
<dbReference type="EMBL" id="SKCS01000492">
    <property type="protein sequence ID" value="TNN05930.1"/>
    <property type="molecule type" value="Genomic_DNA"/>
</dbReference>
<keyword evidence="6" id="KW-0472">Membrane</keyword>
<evidence type="ECO:0000256" key="1">
    <source>
        <dbReference type="ARBA" id="ARBA00022659"/>
    </source>
</evidence>
<accession>A0A4Z2CPK7</accession>
<feature type="transmembrane region" description="Helical" evidence="6">
    <location>
        <begin position="12"/>
        <end position="33"/>
    </location>
</feature>
<name>A0A4Z2CPK7_SCHJA</name>
<evidence type="ECO:0000313" key="8">
    <source>
        <dbReference type="EMBL" id="TNN05930.1"/>
    </source>
</evidence>
<comment type="caution">
    <text evidence="5">Lacks conserved residue(s) required for the propagation of feature annotation.</text>
</comment>
<keyword evidence="6" id="KW-1133">Transmembrane helix</keyword>
<keyword evidence="1 5" id="KW-0768">Sushi</keyword>
<feature type="domain" description="Sushi" evidence="7">
    <location>
        <begin position="285"/>
        <end position="342"/>
    </location>
</feature>
<keyword evidence="3 5" id="KW-1015">Disulfide bond</keyword>
<dbReference type="InterPro" id="IPR050350">
    <property type="entry name" value="Compl-Cell_Adhes-Reg"/>
</dbReference>
<evidence type="ECO:0000259" key="7">
    <source>
        <dbReference type="PROSITE" id="PS50923"/>
    </source>
</evidence>
<dbReference type="InterPro" id="IPR000436">
    <property type="entry name" value="Sushi_SCR_CCP_dom"/>
</dbReference>
<feature type="domain" description="Sushi" evidence="7">
    <location>
        <begin position="343"/>
        <end position="405"/>
    </location>
</feature>
<evidence type="ECO:0000256" key="2">
    <source>
        <dbReference type="ARBA" id="ARBA00022737"/>
    </source>
</evidence>
<dbReference type="Gene3D" id="2.10.70.10">
    <property type="entry name" value="Complement Module, domain 1"/>
    <property type="match status" value="7"/>
</dbReference>
<organism evidence="8 9">
    <name type="scientific">Schistosoma japonicum</name>
    <name type="common">Blood fluke</name>
    <dbReference type="NCBI Taxonomy" id="6182"/>
    <lineage>
        <taxon>Eukaryota</taxon>
        <taxon>Metazoa</taxon>
        <taxon>Spiralia</taxon>
        <taxon>Lophotrochozoa</taxon>
        <taxon>Platyhelminthes</taxon>
        <taxon>Trematoda</taxon>
        <taxon>Digenea</taxon>
        <taxon>Strigeidida</taxon>
        <taxon>Schistosomatoidea</taxon>
        <taxon>Schistosomatidae</taxon>
        <taxon>Schistosoma</taxon>
    </lineage>
</organism>
<keyword evidence="2" id="KW-0677">Repeat</keyword>
<evidence type="ECO:0000256" key="6">
    <source>
        <dbReference type="SAM" id="Phobius"/>
    </source>
</evidence>
<dbReference type="PANTHER" id="PTHR19325:SF569">
    <property type="entry name" value="COMPLEMENT COMPONENT 4 BINDING PROTEIN, SECRETORY-RELATED"/>
    <property type="match status" value="1"/>
</dbReference>